<sequence length="174" mass="19400">MVDRLQNFESRIMEQMKTQMLNTENSEPPSPQKSKRKSPRTKSTAAKGKIFRDGSSILSSLQDVTSSPLFIPPSKIKRKAFRSSAAPIQKSTPESSGDNHDLQQKHNEKILSILNSTKTSEIKKLQTIGQKKADVIVQWTSLNGPLQTFEDLRKAGFSAATVHTFLTKNLVQFG</sequence>
<dbReference type="SUPFAM" id="SSF47781">
    <property type="entry name" value="RuvA domain 2-like"/>
    <property type="match status" value="1"/>
</dbReference>
<dbReference type="OrthoDB" id="3176171at2759"/>
<dbReference type="InterPro" id="IPR010994">
    <property type="entry name" value="RuvA_2-like"/>
</dbReference>
<evidence type="ECO:0000313" key="3">
    <source>
        <dbReference type="EnsemblMetazoa" id="CapteP227112"/>
    </source>
</evidence>
<reference evidence="3" key="3">
    <citation type="submission" date="2015-06" db="UniProtKB">
        <authorList>
            <consortium name="EnsemblMetazoa"/>
        </authorList>
    </citation>
    <scope>IDENTIFICATION</scope>
</reference>
<dbReference type="EnsemblMetazoa" id="CapteT227112">
    <property type="protein sequence ID" value="CapteP227112"/>
    <property type="gene ID" value="CapteG227112"/>
</dbReference>
<dbReference type="EMBL" id="AMQN01014609">
    <property type="status" value="NOT_ANNOTATED_CDS"/>
    <property type="molecule type" value="Genomic_DNA"/>
</dbReference>
<evidence type="ECO:0000256" key="1">
    <source>
        <dbReference type="SAM" id="MobiDB-lite"/>
    </source>
</evidence>
<dbReference type="EMBL" id="KB311091">
    <property type="protein sequence ID" value="ELT89972.1"/>
    <property type="molecule type" value="Genomic_DNA"/>
</dbReference>
<dbReference type="STRING" id="283909.R7TES0"/>
<dbReference type="Gene3D" id="1.10.150.280">
    <property type="entry name" value="AF1531-like domain"/>
    <property type="match status" value="1"/>
</dbReference>
<keyword evidence="4" id="KW-1185">Reference proteome</keyword>
<evidence type="ECO:0000313" key="4">
    <source>
        <dbReference type="Proteomes" id="UP000014760"/>
    </source>
</evidence>
<proteinExistence type="predicted"/>
<dbReference type="HOGENOM" id="CLU_1541593_0_0_1"/>
<dbReference type="Proteomes" id="UP000014760">
    <property type="component" value="Unassembled WGS sequence"/>
</dbReference>
<feature type="region of interest" description="Disordered" evidence="1">
    <location>
        <begin position="79"/>
        <end position="101"/>
    </location>
</feature>
<reference evidence="4" key="1">
    <citation type="submission" date="2012-12" db="EMBL/GenBank/DDBJ databases">
        <authorList>
            <person name="Hellsten U."/>
            <person name="Grimwood J."/>
            <person name="Chapman J.A."/>
            <person name="Shapiro H."/>
            <person name="Aerts A."/>
            <person name="Otillar R.P."/>
            <person name="Terry A.Y."/>
            <person name="Boore J.L."/>
            <person name="Simakov O."/>
            <person name="Marletaz F."/>
            <person name="Cho S.-J."/>
            <person name="Edsinger-Gonzales E."/>
            <person name="Havlak P."/>
            <person name="Kuo D.-H."/>
            <person name="Larsson T."/>
            <person name="Lv J."/>
            <person name="Arendt D."/>
            <person name="Savage R."/>
            <person name="Osoegawa K."/>
            <person name="de Jong P."/>
            <person name="Lindberg D.R."/>
            <person name="Seaver E.C."/>
            <person name="Weisblat D.A."/>
            <person name="Putnam N.H."/>
            <person name="Grigoriev I.V."/>
            <person name="Rokhsar D.S."/>
        </authorList>
    </citation>
    <scope>NUCLEOTIDE SEQUENCE</scope>
    <source>
        <strain evidence="4">I ESC-2004</strain>
    </source>
</reference>
<protein>
    <submittedName>
        <fullName evidence="2 3">Uncharacterized protein</fullName>
    </submittedName>
</protein>
<dbReference type="AlphaFoldDB" id="R7TES0"/>
<evidence type="ECO:0000313" key="2">
    <source>
        <dbReference type="EMBL" id="ELT89972.1"/>
    </source>
</evidence>
<accession>R7TES0</accession>
<feature type="compositionally biased region" description="Polar residues" evidence="1">
    <location>
        <begin position="16"/>
        <end position="27"/>
    </location>
</feature>
<reference evidence="2 4" key="2">
    <citation type="journal article" date="2013" name="Nature">
        <title>Insights into bilaterian evolution from three spiralian genomes.</title>
        <authorList>
            <person name="Simakov O."/>
            <person name="Marletaz F."/>
            <person name="Cho S.J."/>
            <person name="Edsinger-Gonzales E."/>
            <person name="Havlak P."/>
            <person name="Hellsten U."/>
            <person name="Kuo D.H."/>
            <person name="Larsson T."/>
            <person name="Lv J."/>
            <person name="Arendt D."/>
            <person name="Savage R."/>
            <person name="Osoegawa K."/>
            <person name="de Jong P."/>
            <person name="Grimwood J."/>
            <person name="Chapman J.A."/>
            <person name="Shapiro H."/>
            <person name="Aerts A."/>
            <person name="Otillar R.P."/>
            <person name="Terry A.Y."/>
            <person name="Boore J.L."/>
            <person name="Grigoriev I.V."/>
            <person name="Lindberg D.R."/>
            <person name="Seaver E.C."/>
            <person name="Weisblat D.A."/>
            <person name="Putnam N.H."/>
            <person name="Rokhsar D.S."/>
        </authorList>
    </citation>
    <scope>NUCLEOTIDE SEQUENCE</scope>
    <source>
        <strain evidence="2 4">I ESC-2004</strain>
    </source>
</reference>
<name>R7TES0_CAPTE</name>
<organism evidence="2">
    <name type="scientific">Capitella teleta</name>
    <name type="common">Polychaete worm</name>
    <dbReference type="NCBI Taxonomy" id="283909"/>
    <lineage>
        <taxon>Eukaryota</taxon>
        <taxon>Metazoa</taxon>
        <taxon>Spiralia</taxon>
        <taxon>Lophotrochozoa</taxon>
        <taxon>Annelida</taxon>
        <taxon>Polychaeta</taxon>
        <taxon>Sedentaria</taxon>
        <taxon>Scolecida</taxon>
        <taxon>Capitellidae</taxon>
        <taxon>Capitella</taxon>
    </lineage>
</organism>
<feature type="region of interest" description="Disordered" evidence="1">
    <location>
        <begin position="1"/>
        <end position="51"/>
    </location>
</feature>
<gene>
    <name evidence="2" type="ORF">CAPTEDRAFT_227112</name>
</gene>